<dbReference type="AlphaFoldDB" id="A0A3N4JFY6"/>
<keyword evidence="3" id="KW-1185">Reference proteome</keyword>
<name>A0A3N4JFY6_9PEZI</name>
<organism evidence="2 3">
    <name type="scientific">Choiromyces venosus 120613-1</name>
    <dbReference type="NCBI Taxonomy" id="1336337"/>
    <lineage>
        <taxon>Eukaryota</taxon>
        <taxon>Fungi</taxon>
        <taxon>Dikarya</taxon>
        <taxon>Ascomycota</taxon>
        <taxon>Pezizomycotina</taxon>
        <taxon>Pezizomycetes</taxon>
        <taxon>Pezizales</taxon>
        <taxon>Tuberaceae</taxon>
        <taxon>Choiromyces</taxon>
    </lineage>
</organism>
<evidence type="ECO:0000313" key="3">
    <source>
        <dbReference type="Proteomes" id="UP000276215"/>
    </source>
</evidence>
<protein>
    <submittedName>
        <fullName evidence="2">Uncharacterized protein</fullName>
    </submittedName>
</protein>
<evidence type="ECO:0000313" key="2">
    <source>
        <dbReference type="EMBL" id="RPA97179.1"/>
    </source>
</evidence>
<accession>A0A3N4JFY6</accession>
<feature type="compositionally biased region" description="Polar residues" evidence="1">
    <location>
        <begin position="18"/>
        <end position="33"/>
    </location>
</feature>
<dbReference type="Proteomes" id="UP000276215">
    <property type="component" value="Unassembled WGS sequence"/>
</dbReference>
<sequence length="232" mass="26093">MDLKKMRHYNKGKHVGKQSDTARQLAETSNPQDVPSVEEGGDLKLPTIPSTYFECQKGLGEWIDHVETFSLTSKVRFQQWAKGTQISLAQAELQQQSYNNVQTRIQEEAKHKSKSRRVIQKGSVITIKAVRYRQLEKAEKEKAAAIKKTRRSIQIAVNKAKASPNHCGINAHEAGEERKKQGKTTDVRGEIVPAELLVVIHDTERDPSPEDLESLQVLPDLLQALLLLEPLS</sequence>
<reference evidence="2 3" key="1">
    <citation type="journal article" date="2018" name="Nat. Ecol. Evol.">
        <title>Pezizomycetes genomes reveal the molecular basis of ectomycorrhizal truffle lifestyle.</title>
        <authorList>
            <person name="Murat C."/>
            <person name="Payen T."/>
            <person name="Noel B."/>
            <person name="Kuo A."/>
            <person name="Morin E."/>
            <person name="Chen J."/>
            <person name="Kohler A."/>
            <person name="Krizsan K."/>
            <person name="Balestrini R."/>
            <person name="Da Silva C."/>
            <person name="Montanini B."/>
            <person name="Hainaut M."/>
            <person name="Levati E."/>
            <person name="Barry K.W."/>
            <person name="Belfiori B."/>
            <person name="Cichocki N."/>
            <person name="Clum A."/>
            <person name="Dockter R.B."/>
            <person name="Fauchery L."/>
            <person name="Guy J."/>
            <person name="Iotti M."/>
            <person name="Le Tacon F."/>
            <person name="Lindquist E.A."/>
            <person name="Lipzen A."/>
            <person name="Malagnac F."/>
            <person name="Mello A."/>
            <person name="Molinier V."/>
            <person name="Miyauchi S."/>
            <person name="Poulain J."/>
            <person name="Riccioni C."/>
            <person name="Rubini A."/>
            <person name="Sitrit Y."/>
            <person name="Splivallo R."/>
            <person name="Traeger S."/>
            <person name="Wang M."/>
            <person name="Zifcakova L."/>
            <person name="Wipf D."/>
            <person name="Zambonelli A."/>
            <person name="Paolocci F."/>
            <person name="Nowrousian M."/>
            <person name="Ottonello S."/>
            <person name="Baldrian P."/>
            <person name="Spatafora J.W."/>
            <person name="Henrissat B."/>
            <person name="Nagy L.G."/>
            <person name="Aury J.M."/>
            <person name="Wincker P."/>
            <person name="Grigoriev I.V."/>
            <person name="Bonfante P."/>
            <person name="Martin F.M."/>
        </authorList>
    </citation>
    <scope>NUCLEOTIDE SEQUENCE [LARGE SCALE GENOMIC DNA]</scope>
    <source>
        <strain evidence="2 3">120613-1</strain>
    </source>
</reference>
<dbReference type="OrthoDB" id="3440218at2759"/>
<dbReference type="EMBL" id="ML120407">
    <property type="protein sequence ID" value="RPA97179.1"/>
    <property type="molecule type" value="Genomic_DNA"/>
</dbReference>
<gene>
    <name evidence="2" type="ORF">L873DRAFT_1920878</name>
</gene>
<evidence type="ECO:0000256" key="1">
    <source>
        <dbReference type="SAM" id="MobiDB-lite"/>
    </source>
</evidence>
<feature type="region of interest" description="Disordered" evidence="1">
    <location>
        <begin position="1"/>
        <end position="43"/>
    </location>
</feature>
<proteinExistence type="predicted"/>
<feature type="compositionally biased region" description="Basic residues" evidence="1">
    <location>
        <begin position="1"/>
        <end position="16"/>
    </location>
</feature>